<dbReference type="EMBL" id="GBRH01230265">
    <property type="protein sequence ID" value="JAD67630.1"/>
    <property type="molecule type" value="Transcribed_RNA"/>
</dbReference>
<evidence type="ECO:0000313" key="2">
    <source>
        <dbReference type="EMBL" id="JAD67630.1"/>
    </source>
</evidence>
<feature type="region of interest" description="Disordered" evidence="1">
    <location>
        <begin position="24"/>
        <end position="43"/>
    </location>
</feature>
<reference evidence="2" key="2">
    <citation type="journal article" date="2015" name="Data Brief">
        <title>Shoot transcriptome of the giant reed, Arundo donax.</title>
        <authorList>
            <person name="Barrero R.A."/>
            <person name="Guerrero F.D."/>
            <person name="Moolhuijzen P."/>
            <person name="Goolsby J.A."/>
            <person name="Tidwell J."/>
            <person name="Bellgard S.E."/>
            <person name="Bellgard M.I."/>
        </authorList>
    </citation>
    <scope>NUCLEOTIDE SEQUENCE</scope>
    <source>
        <tissue evidence="2">Shoot tissue taken approximately 20 cm above the soil surface</tissue>
    </source>
</reference>
<organism evidence="2">
    <name type="scientific">Arundo donax</name>
    <name type="common">Giant reed</name>
    <name type="synonym">Donax arundinaceus</name>
    <dbReference type="NCBI Taxonomy" id="35708"/>
    <lineage>
        <taxon>Eukaryota</taxon>
        <taxon>Viridiplantae</taxon>
        <taxon>Streptophyta</taxon>
        <taxon>Embryophyta</taxon>
        <taxon>Tracheophyta</taxon>
        <taxon>Spermatophyta</taxon>
        <taxon>Magnoliopsida</taxon>
        <taxon>Liliopsida</taxon>
        <taxon>Poales</taxon>
        <taxon>Poaceae</taxon>
        <taxon>PACMAD clade</taxon>
        <taxon>Arundinoideae</taxon>
        <taxon>Arundineae</taxon>
        <taxon>Arundo</taxon>
    </lineage>
</organism>
<dbReference type="AlphaFoldDB" id="A0A0A9C2Q5"/>
<sequence>MTCKHKSPINKAIVYRRRANDANSFYHDNQAEPSSLLGRDSTL</sequence>
<evidence type="ECO:0000256" key="1">
    <source>
        <dbReference type="SAM" id="MobiDB-lite"/>
    </source>
</evidence>
<name>A0A0A9C2Q5_ARUDO</name>
<accession>A0A0A9C2Q5</accession>
<proteinExistence type="predicted"/>
<reference evidence="2" key="1">
    <citation type="submission" date="2014-09" db="EMBL/GenBank/DDBJ databases">
        <authorList>
            <person name="Magalhaes I.L.F."/>
            <person name="Oliveira U."/>
            <person name="Santos F.R."/>
            <person name="Vidigal T.H.D.A."/>
            <person name="Brescovit A.D."/>
            <person name="Santos A.J."/>
        </authorList>
    </citation>
    <scope>NUCLEOTIDE SEQUENCE</scope>
    <source>
        <tissue evidence="2">Shoot tissue taken approximately 20 cm above the soil surface</tissue>
    </source>
</reference>
<protein>
    <submittedName>
        <fullName evidence="2">Uncharacterized protein</fullName>
    </submittedName>
</protein>
<feature type="compositionally biased region" description="Polar residues" evidence="1">
    <location>
        <begin position="24"/>
        <end position="33"/>
    </location>
</feature>